<name>A0A8B8JRF7_ABRPR</name>
<dbReference type="GO" id="GO:0071555">
    <property type="term" value="P:cell wall organization"/>
    <property type="evidence" value="ECO:0007669"/>
    <property type="project" value="UniProtKB-KW"/>
</dbReference>
<dbReference type="SUPFAM" id="SSF53448">
    <property type="entry name" value="Nucleotide-diphospho-sugar transferases"/>
    <property type="match status" value="1"/>
</dbReference>
<dbReference type="InterPro" id="IPR029044">
    <property type="entry name" value="Nucleotide-diphossugar_trans"/>
</dbReference>
<organism evidence="14 15">
    <name type="scientific">Abrus precatorius</name>
    <name type="common">Indian licorice</name>
    <name type="synonym">Glycine abrus</name>
    <dbReference type="NCBI Taxonomy" id="3816"/>
    <lineage>
        <taxon>Eukaryota</taxon>
        <taxon>Viridiplantae</taxon>
        <taxon>Streptophyta</taxon>
        <taxon>Embryophyta</taxon>
        <taxon>Tracheophyta</taxon>
        <taxon>Spermatophyta</taxon>
        <taxon>Magnoliopsida</taxon>
        <taxon>eudicotyledons</taxon>
        <taxon>Gunneridae</taxon>
        <taxon>Pentapetalae</taxon>
        <taxon>rosids</taxon>
        <taxon>fabids</taxon>
        <taxon>Fabales</taxon>
        <taxon>Fabaceae</taxon>
        <taxon>Papilionoideae</taxon>
        <taxon>50 kb inversion clade</taxon>
        <taxon>NPAAA clade</taxon>
        <taxon>indigoferoid/millettioid clade</taxon>
        <taxon>Abreae</taxon>
        <taxon>Abrus</taxon>
    </lineage>
</organism>
<dbReference type="GeneID" id="113848860"/>
<evidence type="ECO:0000256" key="5">
    <source>
        <dbReference type="ARBA" id="ARBA00022989"/>
    </source>
</evidence>
<dbReference type="PANTHER" id="PTHR13301">
    <property type="entry name" value="X-BOX TRANSCRIPTION FACTOR-RELATED"/>
    <property type="match status" value="1"/>
</dbReference>
<keyword evidence="14" id="KW-1185">Reference proteome</keyword>
<evidence type="ECO:0000256" key="3">
    <source>
        <dbReference type="ARBA" id="ARBA00022679"/>
    </source>
</evidence>
<dbReference type="Pfam" id="PF03552">
    <property type="entry name" value="Cellulose_synt"/>
    <property type="match status" value="2"/>
</dbReference>
<comment type="function">
    <text evidence="9">Thought to be a Golgi-localized beta-glycan synthase that polymerize the backbones of noncellulosic polysaccharides (hemicelluloses) of plant cell wall.</text>
</comment>
<feature type="binding site" evidence="11">
    <location>
        <position position="141"/>
    </location>
    <ligand>
        <name>UDP-alpha-D-glucose</name>
        <dbReference type="ChEBI" id="CHEBI:58885"/>
    </ligand>
</feature>
<evidence type="ECO:0000256" key="7">
    <source>
        <dbReference type="ARBA" id="ARBA00023136"/>
    </source>
</evidence>
<evidence type="ECO:0000256" key="10">
    <source>
        <dbReference type="PIRSR" id="PIRSR605150-1"/>
    </source>
</evidence>
<accession>A0A8B8JRF7</accession>
<dbReference type="GO" id="GO:0030244">
    <property type="term" value="P:cellulose biosynthetic process"/>
    <property type="evidence" value="ECO:0007669"/>
    <property type="project" value="InterPro"/>
</dbReference>
<keyword evidence="5 13" id="KW-1133">Transmembrane helix</keyword>
<feature type="binding site" evidence="12">
    <location>
        <position position="286"/>
    </location>
    <ligand>
        <name>Mn(2+)</name>
        <dbReference type="ChEBI" id="CHEBI:29035"/>
    </ligand>
</feature>
<evidence type="ECO:0000256" key="9">
    <source>
        <dbReference type="ARBA" id="ARBA00037405"/>
    </source>
</evidence>
<feature type="transmembrane region" description="Helical" evidence="13">
    <location>
        <begin position="559"/>
        <end position="577"/>
    </location>
</feature>
<reference evidence="14" key="1">
    <citation type="journal article" date="2019" name="Toxins">
        <title>Detection of Abrin-Like and Prepropulchellin-Like Toxin Genes and Transcripts Using Whole Genome Sequencing and Full-Length Transcript Sequencing of Abrus precatorius.</title>
        <authorList>
            <person name="Hovde B.T."/>
            <person name="Daligault H.E."/>
            <person name="Hanschen E.R."/>
            <person name="Kunde Y.A."/>
            <person name="Johnson M.B."/>
            <person name="Starkenburg S.R."/>
            <person name="Johnson S.L."/>
        </authorList>
    </citation>
    <scope>NUCLEOTIDE SEQUENCE [LARGE SCALE GENOMIC DNA]</scope>
</reference>
<feature type="transmembrane region" description="Helical" evidence="13">
    <location>
        <begin position="651"/>
        <end position="670"/>
    </location>
</feature>
<feature type="transmembrane region" description="Helical" evidence="13">
    <location>
        <begin position="527"/>
        <end position="547"/>
    </location>
</feature>
<feature type="active site" evidence="10">
    <location>
        <position position="450"/>
    </location>
</feature>
<feature type="transmembrane region" description="Helical" evidence="13">
    <location>
        <begin position="682"/>
        <end position="701"/>
    </location>
</feature>
<dbReference type="InterPro" id="IPR005150">
    <property type="entry name" value="Cellulose_synth"/>
</dbReference>
<reference evidence="15" key="2">
    <citation type="submission" date="2025-08" db="UniProtKB">
        <authorList>
            <consortium name="RefSeq"/>
        </authorList>
    </citation>
    <scope>IDENTIFICATION</scope>
    <source>
        <tissue evidence="15">Young leaves</tissue>
    </source>
</reference>
<sequence length="738" mass="84405">MGNGEYSPLFETRRGKGRLIYRSFAISLFVAICFIWVYRFCHIVTKKGEDGKWAWLGMFGAELWFGFYWVLTQAFRWNLVFRQPFKNKLSQRYENRLPRVDIFVCTADPDIEPPMMVINTVLSVMAYDYPTEKMSVYLSDDAGSEITFYALLEASNFAKHWLPFCKRFKVEPRSPSAYFKGIVSSGYPSDPSHAKELEAIKKLYDEMERRIEDATKLGGVPKEARLKHKGFSQWDSYSSRREHDTILQILLHDKDPNNSKDVEGVVLPTLVYLAREKRPQYFHNFKAGAMNSLLRVSSNISNGKIILNVDCDMYSNSSQSIRDALCFFMDEEKGHEIAYVQFPQFFENVTKNDLYGGSLLSIIEVESPGADGCGGPLYIGSACFHKRDTIIGMKFSDQYRNDWNSEDDQFKETNLQKLEETSKALASCTYEENTLWGKDMGLKYGCPVEDVITGLSIQSQGWKSVYYNPPRKAFLGLAPATLPQTLVQHKRWSEGDLQILLSKYSPAWYGFGRISLGLQMGYCVYCLWAPNCFAMLYYSIIPSLYLLKGIPLFPEMSSPWFIPFAYVMIGETAYNMLEFLYCGGTFQGWWNDLRIWLYKRTSSYLFACTDTILKVLGISNSTFTITAKVTEEDAFKRHEKEIMEFGTSSPMVTILASLALLNLYCFLRVLKDAILGEGGTGSYEKMVLQILLCGFLVLINWPLYQGLFLRKDKGKVPSSDAIKSTTLALAMFICFYFA</sequence>
<keyword evidence="8" id="KW-0961">Cell wall biogenesis/degradation</keyword>
<proteinExistence type="predicted"/>
<dbReference type="Proteomes" id="UP000694853">
    <property type="component" value="Unplaced"/>
</dbReference>
<keyword evidence="7 13" id="KW-0472">Membrane</keyword>
<feature type="active site" evidence="10">
    <location>
        <position position="141"/>
    </location>
</feature>
<feature type="transmembrane region" description="Helical" evidence="13">
    <location>
        <begin position="20"/>
        <end position="41"/>
    </location>
</feature>
<dbReference type="RefSeq" id="XP_027334030.1">
    <property type="nucleotide sequence ID" value="XM_027478229.1"/>
</dbReference>
<evidence type="ECO:0000313" key="14">
    <source>
        <dbReference type="Proteomes" id="UP000694853"/>
    </source>
</evidence>
<keyword evidence="4 13" id="KW-0812">Transmembrane</keyword>
<dbReference type="OrthoDB" id="1929172at2759"/>
<evidence type="ECO:0000256" key="2">
    <source>
        <dbReference type="ARBA" id="ARBA00022676"/>
    </source>
</evidence>
<keyword evidence="2" id="KW-0328">Glycosyltransferase</keyword>
<comment type="subcellular location">
    <subcellularLocation>
        <location evidence="1">Golgi apparatus membrane</location>
        <topology evidence="1">Multi-pass membrane protein</topology>
    </subcellularLocation>
</comment>
<evidence type="ECO:0000256" key="8">
    <source>
        <dbReference type="ARBA" id="ARBA00023316"/>
    </source>
</evidence>
<feature type="transmembrane region" description="Helical" evidence="13">
    <location>
        <begin position="53"/>
        <end position="71"/>
    </location>
</feature>
<evidence type="ECO:0000256" key="6">
    <source>
        <dbReference type="ARBA" id="ARBA00023034"/>
    </source>
</evidence>
<dbReference type="GO" id="GO:0000139">
    <property type="term" value="C:Golgi membrane"/>
    <property type="evidence" value="ECO:0007669"/>
    <property type="project" value="UniProtKB-SubCell"/>
</dbReference>
<protein>
    <submittedName>
        <fullName evidence="15">Cellulose synthase-like protein E1</fullName>
    </submittedName>
</protein>
<evidence type="ECO:0000256" key="12">
    <source>
        <dbReference type="PIRSR" id="PIRSR605150-3"/>
    </source>
</evidence>
<evidence type="ECO:0000313" key="15">
    <source>
        <dbReference type="RefSeq" id="XP_027334030.1"/>
    </source>
</evidence>
<dbReference type="Gene3D" id="3.90.550.10">
    <property type="entry name" value="Spore Coat Polysaccharide Biosynthesis Protein SpsA, Chain A"/>
    <property type="match status" value="2"/>
</dbReference>
<evidence type="ECO:0000256" key="11">
    <source>
        <dbReference type="PIRSR" id="PIRSR605150-2"/>
    </source>
</evidence>
<dbReference type="KEGG" id="aprc:113848860"/>
<evidence type="ECO:0000256" key="13">
    <source>
        <dbReference type="SAM" id="Phobius"/>
    </source>
</evidence>
<keyword evidence="6" id="KW-0333">Golgi apparatus</keyword>
<dbReference type="AlphaFoldDB" id="A0A8B8JRF7"/>
<keyword evidence="3" id="KW-0808">Transferase</keyword>
<evidence type="ECO:0000256" key="4">
    <source>
        <dbReference type="ARBA" id="ARBA00022692"/>
    </source>
</evidence>
<evidence type="ECO:0000256" key="1">
    <source>
        <dbReference type="ARBA" id="ARBA00004653"/>
    </source>
</evidence>
<feature type="binding site" evidence="12">
    <location>
        <position position="310"/>
    </location>
    <ligand>
        <name>Mn(2+)</name>
        <dbReference type="ChEBI" id="CHEBI:29035"/>
    </ligand>
</feature>
<dbReference type="FunFam" id="3.90.550.10:FF:000138">
    <property type="entry name" value="Cellulose synthase isolog"/>
    <property type="match status" value="1"/>
</dbReference>
<gene>
    <name evidence="15" type="primary">LOC113848860</name>
</gene>
<dbReference type="GO" id="GO:0016760">
    <property type="term" value="F:cellulose synthase (UDP-forming) activity"/>
    <property type="evidence" value="ECO:0007669"/>
    <property type="project" value="InterPro"/>
</dbReference>
<feature type="binding site" evidence="11">
    <location>
        <position position="112"/>
    </location>
    <ligand>
        <name>UDP-alpha-D-glucose</name>
        <dbReference type="ChEBI" id="CHEBI:58885"/>
    </ligand>
</feature>